<sequence length="98" mass="10396">MTRSCSWVLAYGSLPVGRVRDPVEEPLHGVGEVGAVLDGVIVVDVEALETVFWGNAEKPRTIKVRGFPQKEFGGVLLSHRVPPAVPSALKGLASGFGM</sequence>
<organism evidence="1 2">
    <name type="scientific">Streptomyces laurentii</name>
    <dbReference type="NCBI Taxonomy" id="39478"/>
    <lineage>
        <taxon>Bacteria</taxon>
        <taxon>Bacillati</taxon>
        <taxon>Actinomycetota</taxon>
        <taxon>Actinomycetes</taxon>
        <taxon>Kitasatosporales</taxon>
        <taxon>Streptomycetaceae</taxon>
        <taxon>Streptomyces</taxon>
    </lineage>
</organism>
<gene>
    <name evidence="1" type="ORF">SLA_3256</name>
</gene>
<dbReference type="KEGG" id="slau:SLA_3256"/>
<proteinExistence type="predicted"/>
<evidence type="ECO:0000313" key="1">
    <source>
        <dbReference type="EMBL" id="BAU84170.1"/>
    </source>
</evidence>
<reference evidence="1 2" key="1">
    <citation type="journal article" date="2016" name="Genome Announc.">
        <title>Complete Genome Sequence of Thiostrepton-Producing Streptomyces laurentii ATCC 31255.</title>
        <authorList>
            <person name="Doi K."/>
            <person name="Fujino Y."/>
            <person name="Nagayoshi Y."/>
            <person name="Ohshima T."/>
            <person name="Ogata S."/>
        </authorList>
    </citation>
    <scope>NUCLEOTIDE SEQUENCE [LARGE SCALE GENOMIC DNA]</scope>
    <source>
        <strain evidence="1 2">ATCC 31255</strain>
    </source>
</reference>
<dbReference type="EMBL" id="AP017424">
    <property type="protein sequence ID" value="BAU84170.1"/>
    <property type="molecule type" value="Genomic_DNA"/>
</dbReference>
<keyword evidence="2" id="KW-1185">Reference proteome</keyword>
<accession>A0A160P1G0</accession>
<protein>
    <submittedName>
        <fullName evidence="1">LPxTG domain-containing protein</fullName>
    </submittedName>
</protein>
<evidence type="ECO:0000313" key="2">
    <source>
        <dbReference type="Proteomes" id="UP000217676"/>
    </source>
</evidence>
<name>A0A160P1G0_STRLU</name>
<dbReference type="AlphaFoldDB" id="A0A160P1G0"/>
<dbReference type="Proteomes" id="UP000217676">
    <property type="component" value="Chromosome"/>
</dbReference>